<evidence type="ECO:0000313" key="7">
    <source>
        <dbReference type="Proteomes" id="UP001386955"/>
    </source>
</evidence>
<accession>A0AAN9S634</accession>
<dbReference type="InterPro" id="IPR035595">
    <property type="entry name" value="UDP_glycos_trans_CS"/>
</dbReference>
<dbReference type="EC" id="2.4.1.-" evidence="5"/>
<dbReference type="SUPFAM" id="SSF53756">
    <property type="entry name" value="UDP-Glycosyltransferase/glycogen phosphorylase"/>
    <property type="match status" value="1"/>
</dbReference>
<organism evidence="6 7">
    <name type="scientific">Psophocarpus tetragonolobus</name>
    <name type="common">Winged bean</name>
    <name type="synonym">Dolichos tetragonolobus</name>
    <dbReference type="NCBI Taxonomy" id="3891"/>
    <lineage>
        <taxon>Eukaryota</taxon>
        <taxon>Viridiplantae</taxon>
        <taxon>Streptophyta</taxon>
        <taxon>Embryophyta</taxon>
        <taxon>Tracheophyta</taxon>
        <taxon>Spermatophyta</taxon>
        <taxon>Magnoliopsida</taxon>
        <taxon>eudicotyledons</taxon>
        <taxon>Gunneridae</taxon>
        <taxon>Pentapetalae</taxon>
        <taxon>rosids</taxon>
        <taxon>fabids</taxon>
        <taxon>Fabales</taxon>
        <taxon>Fabaceae</taxon>
        <taxon>Papilionoideae</taxon>
        <taxon>50 kb inversion clade</taxon>
        <taxon>NPAAA clade</taxon>
        <taxon>indigoferoid/millettioid clade</taxon>
        <taxon>Phaseoleae</taxon>
        <taxon>Psophocarpus</taxon>
    </lineage>
</organism>
<dbReference type="EMBL" id="JAYMYS010000006">
    <property type="protein sequence ID" value="KAK7389918.1"/>
    <property type="molecule type" value="Genomic_DNA"/>
</dbReference>
<evidence type="ECO:0000256" key="2">
    <source>
        <dbReference type="ARBA" id="ARBA00022676"/>
    </source>
</evidence>
<dbReference type="AlphaFoldDB" id="A0AAN9S634"/>
<dbReference type="Pfam" id="PF00201">
    <property type="entry name" value="UDPGT"/>
    <property type="match status" value="1"/>
</dbReference>
<dbReference type="PANTHER" id="PTHR48047:SF182">
    <property type="entry name" value="GLYCOSYLTRANSFERASE"/>
    <property type="match status" value="1"/>
</dbReference>
<dbReference type="CDD" id="cd03784">
    <property type="entry name" value="GT1_Gtf-like"/>
    <property type="match status" value="1"/>
</dbReference>
<dbReference type="GO" id="GO:0035251">
    <property type="term" value="F:UDP-glucosyltransferase activity"/>
    <property type="evidence" value="ECO:0007669"/>
    <property type="project" value="TreeGrafter"/>
</dbReference>
<proteinExistence type="inferred from homology"/>
<dbReference type="PANTHER" id="PTHR48047">
    <property type="entry name" value="GLYCOSYLTRANSFERASE"/>
    <property type="match status" value="1"/>
</dbReference>
<sequence>MKKSRALNIYFLPFFAQGHLIPLVQLARLVAARGQHVTIITSSSNAQLFQKATGHDIDVRIIKFPSAQLGIPDGVENLSSATDNQTAWKIHAAAHLIQPQVEDIVKNSPPDVFIPDIIFTWTKDLSKNLGVPRLVFNPISIFDVCMIQAIKTHPEAFHSESGPYQIPGLPHPLTLTIKPSPGFAQLTESLLEGEDHSHGVIVNSFADLDSEYTQHYENLTGRKVWHVGPSSLMVQKIVEPPKKAFADENRHECLTWLDSKKQDSVVYICFGSLTIMSDEQLYQIASGLEGSGHSFIWVVHRKKDDEKWGPEGFEERMKKEKRGMVIKGWAPQPLILNHPAVGGFLTHCGWNAVAEAISAGVPMVTMPGFGDQYYNEKLITEVHGFGVEVGAAEWSISPYEGKKEVVSGERIEKAVKRLMEEGEEIRKKAKEMMDKAWEAVEEGGTSYNSLTALIDHLNTLGPTPTPPNGNH</sequence>
<keyword evidence="3 4" id="KW-0808">Transferase</keyword>
<keyword evidence="7" id="KW-1185">Reference proteome</keyword>
<dbReference type="PROSITE" id="PS00375">
    <property type="entry name" value="UDPGT"/>
    <property type="match status" value="1"/>
</dbReference>
<gene>
    <name evidence="6" type="ORF">VNO78_25215</name>
</gene>
<reference evidence="6 7" key="1">
    <citation type="submission" date="2024-01" db="EMBL/GenBank/DDBJ databases">
        <title>The genomes of 5 underutilized Papilionoideae crops provide insights into root nodulation and disease resistanc.</title>
        <authorList>
            <person name="Jiang F."/>
        </authorList>
    </citation>
    <scope>NUCLEOTIDE SEQUENCE [LARGE SCALE GENOMIC DNA]</scope>
    <source>
        <strain evidence="6">DUOXIRENSHENG_FW03</strain>
        <tissue evidence="6">Leaves</tissue>
    </source>
</reference>
<evidence type="ECO:0000256" key="3">
    <source>
        <dbReference type="ARBA" id="ARBA00022679"/>
    </source>
</evidence>
<dbReference type="InterPro" id="IPR002213">
    <property type="entry name" value="UDP_glucos_trans"/>
</dbReference>
<name>A0AAN9S634_PSOTE</name>
<dbReference type="FunFam" id="3.40.50.2000:FF:000063">
    <property type="entry name" value="Glycosyltransferase"/>
    <property type="match status" value="1"/>
</dbReference>
<dbReference type="Proteomes" id="UP001386955">
    <property type="component" value="Unassembled WGS sequence"/>
</dbReference>
<comment type="caution">
    <text evidence="6">The sequence shown here is derived from an EMBL/GenBank/DDBJ whole genome shotgun (WGS) entry which is preliminary data.</text>
</comment>
<evidence type="ECO:0000256" key="4">
    <source>
        <dbReference type="RuleBase" id="RU003718"/>
    </source>
</evidence>
<protein>
    <recommendedName>
        <fullName evidence="5">Glycosyltransferase</fullName>
        <ecNumber evidence="5">2.4.1.-</ecNumber>
    </recommendedName>
</protein>
<comment type="similarity">
    <text evidence="1 4">Belongs to the UDP-glycosyltransferase family.</text>
</comment>
<evidence type="ECO:0000256" key="5">
    <source>
        <dbReference type="RuleBase" id="RU362057"/>
    </source>
</evidence>
<evidence type="ECO:0000313" key="6">
    <source>
        <dbReference type="EMBL" id="KAK7389918.1"/>
    </source>
</evidence>
<keyword evidence="2 4" id="KW-0328">Glycosyltransferase</keyword>
<dbReference type="Gene3D" id="3.40.50.2000">
    <property type="entry name" value="Glycogen Phosphorylase B"/>
    <property type="match status" value="2"/>
</dbReference>
<evidence type="ECO:0000256" key="1">
    <source>
        <dbReference type="ARBA" id="ARBA00009995"/>
    </source>
</evidence>